<dbReference type="OrthoDB" id="3264463at2"/>
<organism evidence="1 2">
    <name type="scientific">Pseudonocardia sulfidoxydans NBRC 16205</name>
    <dbReference type="NCBI Taxonomy" id="1223511"/>
    <lineage>
        <taxon>Bacteria</taxon>
        <taxon>Bacillati</taxon>
        <taxon>Actinomycetota</taxon>
        <taxon>Actinomycetes</taxon>
        <taxon>Pseudonocardiales</taxon>
        <taxon>Pseudonocardiaceae</taxon>
        <taxon>Pseudonocardia</taxon>
    </lineage>
</organism>
<protein>
    <recommendedName>
        <fullName evidence="3">DUF4192 domain-containing protein</fullName>
    </recommendedName>
</protein>
<evidence type="ECO:0000313" key="2">
    <source>
        <dbReference type="Proteomes" id="UP000321685"/>
    </source>
</evidence>
<sequence>MTTTQRPIRLTSGDAVLASIPTLVGFTPADSLVIITLAGRRVGMVLRVDLPAAGEETSEVAAHAAQIIDQQGEALTAVVVVIGEDTRADVTGAVTEALALVRVGVVQALHTPAITAGMPWQCLCGCGHAGILDDPAVSVVALTAAVSTGQVSYGSREALAAELDSRIDSVTAQRRAQMIDALDGEGVEAGVAILKLREQVLSGRGDQLDDDVLVGIGAALLTQARRDALVEWTAENTEPGLMRAVWRQLVQQLPGQARAYAATLCGLAALLEGDGATANLALDLAGQVHPGLRLTELAARIASCGIDPITLREILRDTAR</sequence>
<proteinExistence type="predicted"/>
<comment type="caution">
    <text evidence="1">The sequence shown here is derived from an EMBL/GenBank/DDBJ whole genome shotgun (WGS) entry which is preliminary data.</text>
</comment>
<dbReference type="Proteomes" id="UP000321685">
    <property type="component" value="Unassembled WGS sequence"/>
</dbReference>
<dbReference type="RefSeq" id="WP_147112471.1">
    <property type="nucleotide sequence ID" value="NZ_BJVJ01000062.1"/>
</dbReference>
<dbReference type="InterPro" id="IPR025447">
    <property type="entry name" value="DUF4192"/>
</dbReference>
<dbReference type="EMBL" id="BJVJ01000062">
    <property type="protein sequence ID" value="GEL25732.1"/>
    <property type="molecule type" value="Genomic_DNA"/>
</dbReference>
<keyword evidence="2" id="KW-1185">Reference proteome</keyword>
<gene>
    <name evidence="1" type="ORF">PSU4_46860</name>
</gene>
<dbReference type="Pfam" id="PF13830">
    <property type="entry name" value="DUF4192"/>
    <property type="match status" value="1"/>
</dbReference>
<name>A0A511DLP6_9PSEU</name>
<reference evidence="1 2" key="1">
    <citation type="submission" date="2019-07" db="EMBL/GenBank/DDBJ databases">
        <title>Whole genome shotgun sequence of Pseudonocardia sulfidoxydans NBRC 16205.</title>
        <authorList>
            <person name="Hosoyama A."/>
            <person name="Uohara A."/>
            <person name="Ohji S."/>
            <person name="Ichikawa N."/>
        </authorList>
    </citation>
    <scope>NUCLEOTIDE SEQUENCE [LARGE SCALE GENOMIC DNA]</scope>
    <source>
        <strain evidence="1 2">NBRC 16205</strain>
    </source>
</reference>
<evidence type="ECO:0000313" key="1">
    <source>
        <dbReference type="EMBL" id="GEL25732.1"/>
    </source>
</evidence>
<accession>A0A511DLP6</accession>
<evidence type="ECO:0008006" key="3">
    <source>
        <dbReference type="Google" id="ProtNLM"/>
    </source>
</evidence>
<dbReference type="AlphaFoldDB" id="A0A511DLP6"/>